<dbReference type="CDD" id="cd17321">
    <property type="entry name" value="MFS_MMR_MDR_like"/>
    <property type="match status" value="1"/>
</dbReference>
<dbReference type="RefSeq" id="WP_353864629.1">
    <property type="nucleotide sequence ID" value="NZ_CP088295.1"/>
</dbReference>
<evidence type="ECO:0000256" key="6">
    <source>
        <dbReference type="SAM" id="Phobius"/>
    </source>
</evidence>
<feature type="transmembrane region" description="Helical" evidence="6">
    <location>
        <begin position="515"/>
        <end position="534"/>
    </location>
</feature>
<evidence type="ECO:0000259" key="7">
    <source>
        <dbReference type="PROSITE" id="PS50850"/>
    </source>
</evidence>
<reference evidence="9" key="1">
    <citation type="submission" date="2021-11" db="EMBL/GenBank/DDBJ databases">
        <title>Cultivation dependent microbiological survey of springs from the worlds oldest radium mine currently devoted to the extraction of radon-saturated water.</title>
        <authorList>
            <person name="Kapinusova G."/>
            <person name="Smrhova T."/>
            <person name="Strejcek M."/>
            <person name="Suman J."/>
            <person name="Jani K."/>
            <person name="Pajer P."/>
            <person name="Uhlik O."/>
        </authorList>
    </citation>
    <scope>NUCLEOTIDE SEQUENCE [LARGE SCALE GENOMIC DNA]</scope>
    <source>
        <strain evidence="9">J379</strain>
    </source>
</reference>
<dbReference type="Pfam" id="PF07690">
    <property type="entry name" value="MFS_1"/>
    <property type="match status" value="1"/>
</dbReference>
<gene>
    <name evidence="8" type="ORF">LRS13_01005</name>
</gene>
<feature type="transmembrane region" description="Helical" evidence="6">
    <location>
        <begin position="249"/>
        <end position="271"/>
    </location>
</feature>
<feature type="transmembrane region" description="Helical" evidence="6">
    <location>
        <begin position="432"/>
        <end position="453"/>
    </location>
</feature>
<dbReference type="PRINTS" id="PR01036">
    <property type="entry name" value="TCRTETB"/>
</dbReference>
<keyword evidence="3 6" id="KW-0812">Transmembrane</keyword>
<dbReference type="SUPFAM" id="SSF103473">
    <property type="entry name" value="MFS general substrate transporter"/>
    <property type="match status" value="1"/>
</dbReference>
<evidence type="ECO:0000256" key="5">
    <source>
        <dbReference type="ARBA" id="ARBA00023136"/>
    </source>
</evidence>
<feature type="transmembrane region" description="Helical" evidence="6">
    <location>
        <begin position="307"/>
        <end position="328"/>
    </location>
</feature>
<evidence type="ECO:0000256" key="4">
    <source>
        <dbReference type="ARBA" id="ARBA00022989"/>
    </source>
</evidence>
<name>A0ABY5PHM2_9ACTN</name>
<dbReference type="Gene3D" id="1.20.1250.20">
    <property type="entry name" value="MFS general substrate transporter like domains"/>
    <property type="match status" value="1"/>
</dbReference>
<organism evidence="8 9">
    <name type="scientific">Svornostia abyssi</name>
    <dbReference type="NCBI Taxonomy" id="2898438"/>
    <lineage>
        <taxon>Bacteria</taxon>
        <taxon>Bacillati</taxon>
        <taxon>Actinomycetota</taxon>
        <taxon>Thermoleophilia</taxon>
        <taxon>Solirubrobacterales</taxon>
        <taxon>Baekduiaceae</taxon>
        <taxon>Svornostia</taxon>
    </lineage>
</organism>
<dbReference type="Gene3D" id="1.20.1720.10">
    <property type="entry name" value="Multidrug resistance protein D"/>
    <property type="match status" value="1"/>
</dbReference>
<dbReference type="EMBL" id="CP088295">
    <property type="protein sequence ID" value="UUY04136.1"/>
    <property type="molecule type" value="Genomic_DNA"/>
</dbReference>
<feature type="transmembrane region" description="Helical" evidence="6">
    <location>
        <begin position="110"/>
        <end position="136"/>
    </location>
</feature>
<protein>
    <submittedName>
        <fullName evidence="8">MFS transporter</fullName>
    </submittedName>
</protein>
<keyword evidence="5 6" id="KW-0472">Membrane</keyword>
<keyword evidence="4 6" id="KW-1133">Transmembrane helix</keyword>
<feature type="transmembrane region" description="Helical" evidence="6">
    <location>
        <begin position="52"/>
        <end position="73"/>
    </location>
</feature>
<feature type="transmembrane region" description="Helical" evidence="6">
    <location>
        <begin position="360"/>
        <end position="379"/>
    </location>
</feature>
<feature type="transmembrane region" description="Helical" evidence="6">
    <location>
        <begin position="85"/>
        <end position="104"/>
    </location>
</feature>
<feature type="transmembrane region" description="Helical" evidence="6">
    <location>
        <begin position="172"/>
        <end position="193"/>
    </location>
</feature>
<dbReference type="PANTHER" id="PTHR42718">
    <property type="entry name" value="MAJOR FACILITATOR SUPERFAMILY MULTIDRUG TRANSPORTER MFSC"/>
    <property type="match status" value="1"/>
</dbReference>
<feature type="transmembrane region" description="Helical" evidence="6">
    <location>
        <begin position="391"/>
        <end position="411"/>
    </location>
</feature>
<evidence type="ECO:0000256" key="3">
    <source>
        <dbReference type="ARBA" id="ARBA00022692"/>
    </source>
</evidence>
<feature type="domain" description="Major facilitator superfamily (MFS) profile" evidence="7">
    <location>
        <begin position="19"/>
        <end position="541"/>
    </location>
</feature>
<dbReference type="InterPro" id="IPR036259">
    <property type="entry name" value="MFS_trans_sf"/>
</dbReference>
<accession>A0ABY5PHM2</accession>
<keyword evidence="2" id="KW-0813">Transport</keyword>
<evidence type="ECO:0000313" key="9">
    <source>
        <dbReference type="Proteomes" id="UP001058860"/>
    </source>
</evidence>
<evidence type="ECO:0000313" key="8">
    <source>
        <dbReference type="EMBL" id="UUY04136.1"/>
    </source>
</evidence>
<dbReference type="PROSITE" id="PS50850">
    <property type="entry name" value="MFS"/>
    <property type="match status" value="1"/>
</dbReference>
<feature type="transmembrane region" description="Helical" evidence="6">
    <location>
        <begin position="334"/>
        <end position="353"/>
    </location>
</feature>
<evidence type="ECO:0000256" key="2">
    <source>
        <dbReference type="ARBA" id="ARBA00022448"/>
    </source>
</evidence>
<feature type="transmembrane region" description="Helical" evidence="6">
    <location>
        <begin position="205"/>
        <end position="225"/>
    </location>
</feature>
<sequence length="551" mass="56371">MGVDAGSVAAPAPKASMLPIAVLAAAQFIMVLDTTVMNVAISQIVIDLDTTITSVQAAITLYTLVMAAFMLTGSRMGDLFGRRKILGVGLVVYGTGSFITAISPNMTVLYIGWSFIEGFGAVLVIPALATLIVANYSGAQRALAYGILAAAMGAGAGLGPLIGGFATTEFSWRYVFAAESVVVVLVLLVLNRIGDAPRSDHKVRMDYVGAVLSAVGLGLVVFAILKTGEWGWVQPSGALTIGGTEITPFGFSVVPFMIAAGLFVIAGFLRYESKLAAEGRDPLLDPAILRIGPLQNGLGMMATQQTILAGTFFILPVYLQVVLGLDALETGVRLLPLSLALIVLSGIGGRLGGKVAPRTIVTAGVGVLLLGIIVLLATIQPELNGVRFTVAMLLAGGGIGLALSQIGNVIMSSVGSDEANAASGLQGTAQNLGASLGTALIGSVLIIGLTSGVQDRLAVDTSLPKDVREQLAEGTAGGVDIITTAEAEQKLTDAGLSPAEVDSATAIYEEARLDGLRTAIFLAAILALLAVPVARRLPDKPLSTQAAPGAP</sequence>
<keyword evidence="9" id="KW-1185">Reference proteome</keyword>
<dbReference type="InterPro" id="IPR020846">
    <property type="entry name" value="MFS_dom"/>
</dbReference>
<feature type="transmembrane region" description="Helical" evidence="6">
    <location>
        <begin position="20"/>
        <end position="46"/>
    </location>
</feature>
<proteinExistence type="predicted"/>
<dbReference type="Proteomes" id="UP001058860">
    <property type="component" value="Chromosome"/>
</dbReference>
<dbReference type="InterPro" id="IPR011701">
    <property type="entry name" value="MFS"/>
</dbReference>
<feature type="transmembrane region" description="Helical" evidence="6">
    <location>
        <begin position="143"/>
        <end position="166"/>
    </location>
</feature>
<comment type="subcellular location">
    <subcellularLocation>
        <location evidence="1">Cell membrane</location>
        <topology evidence="1">Multi-pass membrane protein</topology>
    </subcellularLocation>
</comment>
<dbReference type="PANTHER" id="PTHR42718:SF9">
    <property type="entry name" value="MAJOR FACILITATOR SUPERFAMILY MULTIDRUG TRANSPORTER MFSC"/>
    <property type="match status" value="1"/>
</dbReference>
<evidence type="ECO:0000256" key="1">
    <source>
        <dbReference type="ARBA" id="ARBA00004651"/>
    </source>
</evidence>